<evidence type="ECO:0000313" key="1">
    <source>
        <dbReference type="EMBL" id="RCS29032.1"/>
    </source>
</evidence>
<dbReference type="AlphaFoldDB" id="A0A368KAR0"/>
<proteinExistence type="predicted"/>
<sequence>MSSSAVTVLYRRIRDWVQGTEAHERTRELIGTMLADRFAEKRRIASLHEVEFRVHSQFGDDGIIQWLVARLPSLPKRFVEFGVEDYSESNTRFLMVHRNWSGFVMDGSPANIERLRARRWFWRYNLTAQPRFVTRENVDALIAEWAGSEPVGLLHIDIDGNDYWLWDAVKCISPGIVVMEYNAVFGDERAITVPYSPDFHRFAAHYSGQYAGASLGALAHLARLKGYALIGSNSAGNNAYFVRRDLLGDDILEVPVTRAFVQPNYRESRDRSNRLDFLSFEQRQASIRGMPVVNVATGQSEPF</sequence>
<dbReference type="OrthoDB" id="9810122at2"/>
<gene>
    <name evidence="1" type="ORF">DEO45_13255</name>
</gene>
<reference evidence="1 2" key="1">
    <citation type="submission" date="2018-05" db="EMBL/GenBank/DDBJ databases">
        <title>Draft genome sequence of Rhodanobacter denitrificans Yn1 isolated from gold copper mine.</title>
        <authorList>
            <person name="Yang N."/>
            <person name="Mazhar H.S."/>
            <person name="Rensing C."/>
        </authorList>
    </citation>
    <scope>NUCLEOTIDE SEQUENCE [LARGE SCALE GENOMIC DNA]</scope>
    <source>
        <strain evidence="1 2">Yn1</strain>
    </source>
</reference>
<dbReference type="RefSeq" id="WP_114344496.1">
    <property type="nucleotide sequence ID" value="NZ_QFWQ01000008.1"/>
</dbReference>
<evidence type="ECO:0000313" key="2">
    <source>
        <dbReference type="Proteomes" id="UP000252387"/>
    </source>
</evidence>
<keyword evidence="2" id="KW-1185">Reference proteome</keyword>
<protein>
    <submittedName>
        <fullName evidence="1">Uncharacterized protein</fullName>
    </submittedName>
</protein>
<dbReference type="Proteomes" id="UP000252387">
    <property type="component" value="Unassembled WGS sequence"/>
</dbReference>
<organism evidence="1 2">
    <name type="scientific">Rhodanobacter denitrificans</name>
    <dbReference type="NCBI Taxonomy" id="666685"/>
    <lineage>
        <taxon>Bacteria</taxon>
        <taxon>Pseudomonadati</taxon>
        <taxon>Pseudomonadota</taxon>
        <taxon>Gammaproteobacteria</taxon>
        <taxon>Lysobacterales</taxon>
        <taxon>Rhodanobacteraceae</taxon>
        <taxon>Rhodanobacter</taxon>
    </lineage>
</organism>
<accession>A0A368KAR0</accession>
<dbReference type="EMBL" id="QFWQ01000008">
    <property type="protein sequence ID" value="RCS29032.1"/>
    <property type="molecule type" value="Genomic_DNA"/>
</dbReference>
<comment type="caution">
    <text evidence="1">The sequence shown here is derived from an EMBL/GenBank/DDBJ whole genome shotgun (WGS) entry which is preliminary data.</text>
</comment>
<name>A0A368KAR0_9GAMM</name>